<keyword evidence="3" id="KW-1185">Reference proteome</keyword>
<gene>
    <name evidence="2" type="ORF">GCM10010185_44840</name>
</gene>
<comment type="caution">
    <text evidence="2">The sequence shown here is derived from an EMBL/GenBank/DDBJ whole genome shotgun (WGS) entry which is preliminary data.</text>
</comment>
<dbReference type="EMBL" id="BMRG01000009">
    <property type="protein sequence ID" value="GGP67021.1"/>
    <property type="molecule type" value="Genomic_DNA"/>
</dbReference>
<name>A0A918ARS4_9PSEU</name>
<evidence type="ECO:0008006" key="4">
    <source>
        <dbReference type="Google" id="ProtNLM"/>
    </source>
</evidence>
<dbReference type="Proteomes" id="UP000639606">
    <property type="component" value="Unassembled WGS sequence"/>
</dbReference>
<reference evidence="2" key="2">
    <citation type="submission" date="2020-09" db="EMBL/GenBank/DDBJ databases">
        <authorList>
            <person name="Sun Q."/>
            <person name="Ohkuma M."/>
        </authorList>
    </citation>
    <scope>NUCLEOTIDE SEQUENCE</scope>
    <source>
        <strain evidence="2">JCM 3313</strain>
    </source>
</reference>
<reference evidence="2" key="1">
    <citation type="journal article" date="2014" name="Int. J. Syst. Evol. Microbiol.">
        <title>Complete genome sequence of Corynebacterium casei LMG S-19264T (=DSM 44701T), isolated from a smear-ripened cheese.</title>
        <authorList>
            <consortium name="US DOE Joint Genome Institute (JGI-PGF)"/>
            <person name="Walter F."/>
            <person name="Albersmeier A."/>
            <person name="Kalinowski J."/>
            <person name="Ruckert C."/>
        </authorList>
    </citation>
    <scope>NUCLEOTIDE SEQUENCE</scope>
    <source>
        <strain evidence="2">JCM 3313</strain>
    </source>
</reference>
<sequence>MSALRPRGLFRAAAMLAVGVSPLLAGSASATEAPQVDSITPKIGDAPEVSVADLKADEVISGKTVKLPATPITPQAAPMERDLTETSTSVLSETAPELDRAADMAPVTGLTQQLPLLGGQGLGGLGLGGLGLGGLTQQLPTDQLTGATGGLGGVTGGLGQLPVGLPLLG</sequence>
<accession>A0A918ARS4</accession>
<evidence type="ECO:0000256" key="1">
    <source>
        <dbReference type="SAM" id="SignalP"/>
    </source>
</evidence>
<feature type="chain" id="PRO_5036955557" description="GLTT repeat-containing protein" evidence="1">
    <location>
        <begin position="31"/>
        <end position="169"/>
    </location>
</feature>
<keyword evidence="1" id="KW-0732">Signal</keyword>
<proteinExistence type="predicted"/>
<feature type="signal peptide" evidence="1">
    <location>
        <begin position="1"/>
        <end position="30"/>
    </location>
</feature>
<evidence type="ECO:0000313" key="3">
    <source>
        <dbReference type="Proteomes" id="UP000639606"/>
    </source>
</evidence>
<dbReference type="AlphaFoldDB" id="A0A918ARS4"/>
<organism evidence="2 3">
    <name type="scientific">Saccharothrix coeruleofusca</name>
    <dbReference type="NCBI Taxonomy" id="33919"/>
    <lineage>
        <taxon>Bacteria</taxon>
        <taxon>Bacillati</taxon>
        <taxon>Actinomycetota</taxon>
        <taxon>Actinomycetes</taxon>
        <taxon>Pseudonocardiales</taxon>
        <taxon>Pseudonocardiaceae</taxon>
        <taxon>Saccharothrix</taxon>
    </lineage>
</organism>
<protein>
    <recommendedName>
        <fullName evidence="4">GLTT repeat-containing protein</fullName>
    </recommendedName>
</protein>
<evidence type="ECO:0000313" key="2">
    <source>
        <dbReference type="EMBL" id="GGP67021.1"/>
    </source>
</evidence>
<dbReference type="RefSeq" id="WP_189225258.1">
    <property type="nucleotide sequence ID" value="NZ_BMRG01000009.1"/>
</dbReference>